<evidence type="ECO:0000313" key="1">
    <source>
        <dbReference type="EMBL" id="KAJ7544777.1"/>
    </source>
</evidence>
<gene>
    <name evidence="1" type="ORF">O6H91_09G092700</name>
</gene>
<dbReference type="EMBL" id="CM055100">
    <property type="protein sequence ID" value="KAJ7544777.1"/>
    <property type="molecule type" value="Genomic_DNA"/>
</dbReference>
<sequence length="595" mass="63904">MHETSFSLPLPQRTPHICSAMASIMPHLGKRLLAAPDSAWQFNVGSGARLGSVRLPTSSSFGSEMAVRLIGTGNNSHWKAFGTRHSYRSGAQALITCSATLSNVNLLAVEKIDFKKLQNGSDIRGVAIPGVEGEPVNLTESATEAIAAAFSQWLFDKTDDGSRRLRIAVGHDSRISANMLQSAVARGIAGAGSDVVLYGLASTPAMFNSTITQREDFFCPVDGSIMITASHLPFNRNGLKFFTNAGGLGKLDITDILSRAAKIYNKFSEENLKFTSEAAEKVIKRVNYMEQYTSDLVGAVRRGARGEERPLEGFHIIVDAGNGAGGFFAGSVLEPLGAVTKGSQFLEPDGLFPNHIPNPEDKKAMDAITKAVINQKADLGIIFDTDVDRAAAVDSNGQELNRNRLIALLSAIVLAEDAAGEETHLAIETSGHGALKENHWLDDGAYLMVKLLIKLAAAKVAGETKGSSVLSNLIGELKEAEFATELRLKIDESHPDVGARTFRDYGEEVLKQLEQRVASDHVLTKAPVNYEGVRVSGYGGWFLLRLSLHDPVLPLNIEAPSKAAAVQLGNAVLAVVKNFEALDTTALQKFVETPE</sequence>
<evidence type="ECO:0000313" key="2">
    <source>
        <dbReference type="Proteomes" id="UP001162992"/>
    </source>
</evidence>
<accession>A0ACC2CS36</accession>
<keyword evidence="2" id="KW-1185">Reference proteome</keyword>
<organism evidence="1 2">
    <name type="scientific">Diphasiastrum complanatum</name>
    <name type="common">Issler's clubmoss</name>
    <name type="synonym">Lycopodium complanatum</name>
    <dbReference type="NCBI Taxonomy" id="34168"/>
    <lineage>
        <taxon>Eukaryota</taxon>
        <taxon>Viridiplantae</taxon>
        <taxon>Streptophyta</taxon>
        <taxon>Embryophyta</taxon>
        <taxon>Tracheophyta</taxon>
        <taxon>Lycopodiopsida</taxon>
        <taxon>Lycopodiales</taxon>
        <taxon>Lycopodiaceae</taxon>
        <taxon>Lycopodioideae</taxon>
        <taxon>Diphasiastrum</taxon>
    </lineage>
</organism>
<proteinExistence type="predicted"/>
<protein>
    <submittedName>
        <fullName evidence="1">Uncharacterized protein</fullName>
    </submittedName>
</protein>
<dbReference type="Proteomes" id="UP001162992">
    <property type="component" value="Chromosome 9"/>
</dbReference>
<comment type="caution">
    <text evidence="1">The sequence shown here is derived from an EMBL/GenBank/DDBJ whole genome shotgun (WGS) entry which is preliminary data.</text>
</comment>
<name>A0ACC2CS36_DIPCM</name>
<reference evidence="2" key="1">
    <citation type="journal article" date="2024" name="Proc. Natl. Acad. Sci. U.S.A.">
        <title>Extraordinary preservation of gene collinearity over three hundred million years revealed in homosporous lycophytes.</title>
        <authorList>
            <person name="Li C."/>
            <person name="Wickell D."/>
            <person name="Kuo L.Y."/>
            <person name="Chen X."/>
            <person name="Nie B."/>
            <person name="Liao X."/>
            <person name="Peng D."/>
            <person name="Ji J."/>
            <person name="Jenkins J."/>
            <person name="Williams M."/>
            <person name="Shu S."/>
            <person name="Plott C."/>
            <person name="Barry K."/>
            <person name="Rajasekar S."/>
            <person name="Grimwood J."/>
            <person name="Han X."/>
            <person name="Sun S."/>
            <person name="Hou Z."/>
            <person name="He W."/>
            <person name="Dai G."/>
            <person name="Sun C."/>
            <person name="Schmutz J."/>
            <person name="Leebens-Mack J.H."/>
            <person name="Li F.W."/>
            <person name="Wang L."/>
        </authorList>
    </citation>
    <scope>NUCLEOTIDE SEQUENCE [LARGE SCALE GENOMIC DNA]</scope>
    <source>
        <strain evidence="2">cv. PW_Plant_1</strain>
    </source>
</reference>